<evidence type="ECO:0000256" key="2">
    <source>
        <dbReference type="SAM" id="Phobius"/>
    </source>
</evidence>
<dbReference type="EMBL" id="JAIWYP010000009">
    <property type="protein sequence ID" value="KAH3768815.1"/>
    <property type="molecule type" value="Genomic_DNA"/>
</dbReference>
<feature type="compositionally biased region" description="Basic and acidic residues" evidence="1">
    <location>
        <begin position="1"/>
        <end position="11"/>
    </location>
</feature>
<sequence>MKTEKSVDNVKFRHMSSKQKPRPSAKSESASQRAASRHGRSRPKTPSLQDCILNRGGHVKTAPPHTEKDNALPMVNSVTSARSGTISHPHADLGMSMTLTVPIEVIMYIVMMCFVIVFLWIVLNPK</sequence>
<proteinExistence type="predicted"/>
<evidence type="ECO:0000256" key="1">
    <source>
        <dbReference type="SAM" id="MobiDB-lite"/>
    </source>
</evidence>
<evidence type="ECO:0000313" key="3">
    <source>
        <dbReference type="EMBL" id="KAH3768815.1"/>
    </source>
</evidence>
<comment type="caution">
    <text evidence="3">The sequence shown here is derived from an EMBL/GenBank/DDBJ whole genome shotgun (WGS) entry which is preliminary data.</text>
</comment>
<gene>
    <name evidence="3" type="ORF">DPMN_170031</name>
</gene>
<keyword evidence="2" id="KW-0472">Membrane</keyword>
<organism evidence="3 4">
    <name type="scientific">Dreissena polymorpha</name>
    <name type="common">Zebra mussel</name>
    <name type="synonym">Mytilus polymorpha</name>
    <dbReference type="NCBI Taxonomy" id="45954"/>
    <lineage>
        <taxon>Eukaryota</taxon>
        <taxon>Metazoa</taxon>
        <taxon>Spiralia</taxon>
        <taxon>Lophotrochozoa</taxon>
        <taxon>Mollusca</taxon>
        <taxon>Bivalvia</taxon>
        <taxon>Autobranchia</taxon>
        <taxon>Heteroconchia</taxon>
        <taxon>Euheterodonta</taxon>
        <taxon>Imparidentia</taxon>
        <taxon>Neoheterodontei</taxon>
        <taxon>Myida</taxon>
        <taxon>Dreissenoidea</taxon>
        <taxon>Dreissenidae</taxon>
        <taxon>Dreissena</taxon>
    </lineage>
</organism>
<keyword evidence="2" id="KW-1133">Transmembrane helix</keyword>
<reference evidence="3" key="1">
    <citation type="journal article" date="2019" name="bioRxiv">
        <title>The Genome of the Zebra Mussel, Dreissena polymorpha: A Resource for Invasive Species Research.</title>
        <authorList>
            <person name="McCartney M.A."/>
            <person name="Auch B."/>
            <person name="Kono T."/>
            <person name="Mallez S."/>
            <person name="Zhang Y."/>
            <person name="Obille A."/>
            <person name="Becker A."/>
            <person name="Abrahante J.E."/>
            <person name="Garbe J."/>
            <person name="Badalamenti J.P."/>
            <person name="Herman A."/>
            <person name="Mangelson H."/>
            <person name="Liachko I."/>
            <person name="Sullivan S."/>
            <person name="Sone E.D."/>
            <person name="Koren S."/>
            <person name="Silverstein K.A.T."/>
            <person name="Beckman K.B."/>
            <person name="Gohl D.M."/>
        </authorList>
    </citation>
    <scope>NUCLEOTIDE SEQUENCE</scope>
    <source>
        <strain evidence="3">Duluth1</strain>
        <tissue evidence="3">Whole animal</tissue>
    </source>
</reference>
<name>A0A9D4ICJ0_DREPO</name>
<feature type="transmembrane region" description="Helical" evidence="2">
    <location>
        <begin position="105"/>
        <end position="123"/>
    </location>
</feature>
<dbReference type="AlphaFoldDB" id="A0A9D4ICJ0"/>
<feature type="compositionally biased region" description="Basic residues" evidence="1">
    <location>
        <begin position="12"/>
        <end position="23"/>
    </location>
</feature>
<accession>A0A9D4ICJ0</accession>
<dbReference type="Proteomes" id="UP000828390">
    <property type="component" value="Unassembled WGS sequence"/>
</dbReference>
<keyword evidence="4" id="KW-1185">Reference proteome</keyword>
<keyword evidence="2" id="KW-0812">Transmembrane</keyword>
<protein>
    <submittedName>
        <fullName evidence="3">Uncharacterized protein</fullName>
    </submittedName>
</protein>
<reference evidence="3" key="2">
    <citation type="submission" date="2020-11" db="EMBL/GenBank/DDBJ databases">
        <authorList>
            <person name="McCartney M.A."/>
            <person name="Auch B."/>
            <person name="Kono T."/>
            <person name="Mallez S."/>
            <person name="Becker A."/>
            <person name="Gohl D.M."/>
            <person name="Silverstein K.A.T."/>
            <person name="Koren S."/>
            <person name="Bechman K.B."/>
            <person name="Herman A."/>
            <person name="Abrahante J.E."/>
            <person name="Garbe J."/>
        </authorList>
    </citation>
    <scope>NUCLEOTIDE SEQUENCE</scope>
    <source>
        <strain evidence="3">Duluth1</strain>
        <tissue evidence="3">Whole animal</tissue>
    </source>
</reference>
<evidence type="ECO:0000313" key="4">
    <source>
        <dbReference type="Proteomes" id="UP000828390"/>
    </source>
</evidence>
<feature type="region of interest" description="Disordered" evidence="1">
    <location>
        <begin position="1"/>
        <end position="73"/>
    </location>
</feature>